<sequence>MAISAVPFVLQNGSHPAALFRQALSSLLPNGSNLVESSDFSTTQTGTPSMAVVVNPGRAWVQGNNVTNITGTDFSTQGLYFVLNDGPVTLTVAASNPTNPRIDVVCITINDSFYSGSTNNAVLQVITGTPAPSPAVPAIPANSIDIAHVAVAANASSITNANITQTVNPSLNNFGALSHASWTCSHSGTSGAQLLAGTMTLDTANSVLPTGITSPASGTIQLANVGIYCMSWMANFPAVSGTGSYMQIQNTAGTVQYAADDLVGGSTQKSIDVPNLYIPTANTQIQFVYSLGYSSASVSSTIRVTRIR</sequence>
<organism evidence="1 2">
    <name type="scientific">Sinomonas cyclohexanicum</name>
    <name type="common">Corynebacterium cyclohexanicum</name>
    <dbReference type="NCBI Taxonomy" id="322009"/>
    <lineage>
        <taxon>Bacteria</taxon>
        <taxon>Bacillati</taxon>
        <taxon>Actinomycetota</taxon>
        <taxon>Actinomycetes</taxon>
        <taxon>Micrococcales</taxon>
        <taxon>Micrococcaceae</taxon>
        <taxon>Sinomonas</taxon>
    </lineage>
</organism>
<protein>
    <recommendedName>
        <fullName evidence="3">IPT/TIG domain-containing protein</fullName>
    </recommendedName>
</protein>
<gene>
    <name evidence="1" type="ORF">SCMU_13740</name>
</gene>
<dbReference type="EMBL" id="AP024525">
    <property type="protein sequence ID" value="BCT75532.1"/>
    <property type="molecule type" value="Genomic_DNA"/>
</dbReference>
<dbReference type="RefSeq" id="WP_229232266.1">
    <property type="nucleotide sequence ID" value="NZ_AP024525.1"/>
</dbReference>
<dbReference type="Proteomes" id="UP001319861">
    <property type="component" value="Chromosome"/>
</dbReference>
<keyword evidence="2" id="KW-1185">Reference proteome</keyword>
<evidence type="ECO:0000313" key="1">
    <source>
        <dbReference type="EMBL" id="BCT75532.1"/>
    </source>
</evidence>
<evidence type="ECO:0008006" key="3">
    <source>
        <dbReference type="Google" id="ProtNLM"/>
    </source>
</evidence>
<accession>A0ABM7PTT0</accession>
<reference evidence="1 2" key="1">
    <citation type="journal article" date="2021" name="J. Biosci. Bioeng.">
        <title>Identification and characterization of a chc gene cluster responsible for the aromatization pathway of cyclohexanecarboxylate degradation in Sinomonas cyclohexanicum ATCC 51369.</title>
        <authorList>
            <person name="Yamamoto T."/>
            <person name="Hasegawa Y."/>
            <person name="Lau P.C.K."/>
            <person name="Iwaki H."/>
        </authorList>
    </citation>
    <scope>NUCLEOTIDE SEQUENCE [LARGE SCALE GENOMIC DNA]</scope>
    <source>
        <strain evidence="1 2">ATCC 51369</strain>
    </source>
</reference>
<evidence type="ECO:0000313" key="2">
    <source>
        <dbReference type="Proteomes" id="UP001319861"/>
    </source>
</evidence>
<name>A0ABM7PTT0_SINCY</name>
<proteinExistence type="predicted"/>